<gene>
    <name evidence="1" type="ORF">SDC9_04172</name>
</gene>
<comment type="caution">
    <text evidence="1">The sequence shown here is derived from an EMBL/GenBank/DDBJ whole genome shotgun (WGS) entry which is preliminary data.</text>
</comment>
<evidence type="ECO:0000313" key="1">
    <source>
        <dbReference type="EMBL" id="MPL58638.1"/>
    </source>
</evidence>
<protein>
    <submittedName>
        <fullName evidence="1">Uncharacterized protein</fullName>
    </submittedName>
</protein>
<accession>A0A644SVA3</accession>
<reference evidence="1" key="1">
    <citation type="submission" date="2019-08" db="EMBL/GenBank/DDBJ databases">
        <authorList>
            <person name="Kucharzyk K."/>
            <person name="Murdoch R.W."/>
            <person name="Higgins S."/>
            <person name="Loffler F."/>
        </authorList>
    </citation>
    <scope>NUCLEOTIDE SEQUENCE</scope>
</reference>
<sequence>MFSCVETQPHGAGELQGVKDMYIYKSPIGLMKIIFDRNVGKFALVINGTCYGHYHSAVAAADDVYVHETGCNDWDLLDGDILDSPSDISEWERAR</sequence>
<organism evidence="1">
    <name type="scientific">bioreactor metagenome</name>
    <dbReference type="NCBI Taxonomy" id="1076179"/>
    <lineage>
        <taxon>unclassified sequences</taxon>
        <taxon>metagenomes</taxon>
        <taxon>ecological metagenomes</taxon>
    </lineage>
</organism>
<dbReference type="AlphaFoldDB" id="A0A644SVA3"/>
<dbReference type="EMBL" id="VSSQ01000007">
    <property type="protein sequence ID" value="MPL58638.1"/>
    <property type="molecule type" value="Genomic_DNA"/>
</dbReference>
<proteinExistence type="predicted"/>
<name>A0A644SVA3_9ZZZZ</name>